<reference evidence="8" key="1">
    <citation type="journal article" date="2019" name="Int. J. Syst. Evol. Microbiol.">
        <title>The Global Catalogue of Microorganisms (GCM) 10K type strain sequencing project: providing services to taxonomists for standard genome sequencing and annotation.</title>
        <authorList>
            <consortium name="The Broad Institute Genomics Platform"/>
            <consortium name="The Broad Institute Genome Sequencing Center for Infectious Disease"/>
            <person name="Wu L."/>
            <person name="Ma J."/>
        </authorList>
    </citation>
    <scope>NUCLEOTIDE SEQUENCE [LARGE SCALE GENOMIC DNA]</scope>
    <source>
        <strain evidence="8">KACC 12634</strain>
    </source>
</reference>
<comment type="subcellular location">
    <subcellularLocation>
        <location evidence="1">Cell membrane</location>
        <topology evidence="1">Multi-pass membrane protein</topology>
    </subcellularLocation>
</comment>
<feature type="transmembrane region" description="Helical" evidence="6">
    <location>
        <begin position="318"/>
        <end position="337"/>
    </location>
</feature>
<evidence type="ECO:0000313" key="8">
    <source>
        <dbReference type="Proteomes" id="UP001596470"/>
    </source>
</evidence>
<keyword evidence="2" id="KW-1003">Cell membrane</keyword>
<dbReference type="RefSeq" id="WP_382350072.1">
    <property type="nucleotide sequence ID" value="NZ_JBHMBP010000002.1"/>
</dbReference>
<feature type="transmembrane region" description="Helical" evidence="6">
    <location>
        <begin position="260"/>
        <end position="281"/>
    </location>
</feature>
<keyword evidence="8" id="KW-1185">Reference proteome</keyword>
<proteinExistence type="predicted"/>
<evidence type="ECO:0000256" key="5">
    <source>
        <dbReference type="ARBA" id="ARBA00023136"/>
    </source>
</evidence>
<keyword evidence="4 6" id="KW-1133">Transmembrane helix</keyword>
<dbReference type="Pfam" id="PF07690">
    <property type="entry name" value="MFS_1"/>
    <property type="match status" value="1"/>
</dbReference>
<dbReference type="InterPro" id="IPR011701">
    <property type="entry name" value="MFS"/>
</dbReference>
<keyword evidence="5 6" id="KW-0472">Membrane</keyword>
<accession>A0ABW2D8C1</accession>
<evidence type="ECO:0000256" key="2">
    <source>
        <dbReference type="ARBA" id="ARBA00022475"/>
    </source>
</evidence>
<feature type="transmembrane region" description="Helical" evidence="6">
    <location>
        <begin position="230"/>
        <end position="254"/>
    </location>
</feature>
<evidence type="ECO:0000256" key="3">
    <source>
        <dbReference type="ARBA" id="ARBA00022692"/>
    </source>
</evidence>
<feature type="transmembrane region" description="Helical" evidence="6">
    <location>
        <begin position="293"/>
        <end position="312"/>
    </location>
</feature>
<feature type="transmembrane region" description="Helical" evidence="6">
    <location>
        <begin position="21"/>
        <end position="45"/>
    </location>
</feature>
<evidence type="ECO:0000256" key="1">
    <source>
        <dbReference type="ARBA" id="ARBA00004651"/>
    </source>
</evidence>
<organism evidence="7 8">
    <name type="scientific">Glycomyces mayteni</name>
    <dbReference type="NCBI Taxonomy" id="543887"/>
    <lineage>
        <taxon>Bacteria</taxon>
        <taxon>Bacillati</taxon>
        <taxon>Actinomycetota</taxon>
        <taxon>Actinomycetes</taxon>
        <taxon>Glycomycetales</taxon>
        <taxon>Glycomycetaceae</taxon>
        <taxon>Glycomyces</taxon>
    </lineage>
</organism>
<dbReference type="SUPFAM" id="SSF103473">
    <property type="entry name" value="MFS general substrate transporter"/>
    <property type="match status" value="1"/>
</dbReference>
<name>A0ABW2D8C1_9ACTN</name>
<dbReference type="EMBL" id="JBHSYS010000002">
    <property type="protein sequence ID" value="MFC6957828.1"/>
    <property type="molecule type" value="Genomic_DNA"/>
</dbReference>
<feature type="transmembrane region" description="Helical" evidence="6">
    <location>
        <begin position="57"/>
        <end position="75"/>
    </location>
</feature>
<comment type="caution">
    <text evidence="7">The sequence shown here is derived from an EMBL/GenBank/DDBJ whole genome shotgun (WGS) entry which is preliminary data.</text>
</comment>
<dbReference type="Gene3D" id="1.20.1250.20">
    <property type="entry name" value="MFS general substrate transporter like domains"/>
    <property type="match status" value="1"/>
</dbReference>
<evidence type="ECO:0000313" key="7">
    <source>
        <dbReference type="EMBL" id="MFC6957828.1"/>
    </source>
</evidence>
<evidence type="ECO:0000256" key="6">
    <source>
        <dbReference type="SAM" id="Phobius"/>
    </source>
</evidence>
<gene>
    <name evidence="7" type="ORF">ACFQS3_11535</name>
</gene>
<sequence>MTTAPPAPARRSDRLSDNPDLRNLFTAAAAAKLGAHLSYVAVPLVAIEVLGASAGEVGALAALAVAADLLFGLPAGAWVDRVRKRRLMVAADLARAALLLSVPVAWWLDALTIWQLFAAVFLAGLGTTVFEIAQQSLLPAIVDRDRLTGANGRLVALDSALTIGGRGVAGFVVALAGAPLAVLGNAIGYAWSALFVRRIGDEPAPARTRPRAADLTEGARHVWRHPALRALALSGAANNCAIQLFLTMLPLVWLDAGLSPAGLGVMLAVGGAGSLAGAAAARRLRARLGTGRSLWMIGAFAALPALCLPLTGIGMWTWAAGAAWALVGASVGVANVVGMSLRQQLTPDALLGRMNAAFRFAFMGAVALGASAAAVVGEFASPRAAIAVGAAGMAVQWTITFAARRSLTVPSGSLVE</sequence>
<protein>
    <submittedName>
        <fullName evidence="7">MFS transporter</fullName>
    </submittedName>
</protein>
<dbReference type="CDD" id="cd06173">
    <property type="entry name" value="MFS_MefA_like"/>
    <property type="match status" value="1"/>
</dbReference>
<keyword evidence="3 6" id="KW-0812">Transmembrane</keyword>
<dbReference type="PANTHER" id="PTHR23513:SF6">
    <property type="entry name" value="MAJOR FACILITATOR SUPERFAMILY ASSOCIATED DOMAIN-CONTAINING PROTEIN"/>
    <property type="match status" value="1"/>
</dbReference>
<feature type="transmembrane region" description="Helical" evidence="6">
    <location>
        <begin position="357"/>
        <end position="377"/>
    </location>
</feature>
<evidence type="ECO:0000256" key="4">
    <source>
        <dbReference type="ARBA" id="ARBA00022989"/>
    </source>
</evidence>
<feature type="transmembrane region" description="Helical" evidence="6">
    <location>
        <begin position="87"/>
        <end position="107"/>
    </location>
</feature>
<dbReference type="PANTHER" id="PTHR23513">
    <property type="entry name" value="INTEGRAL MEMBRANE EFFLUX PROTEIN-RELATED"/>
    <property type="match status" value="1"/>
</dbReference>
<dbReference type="Proteomes" id="UP001596470">
    <property type="component" value="Unassembled WGS sequence"/>
</dbReference>
<dbReference type="InterPro" id="IPR036259">
    <property type="entry name" value="MFS_trans_sf"/>
</dbReference>